<proteinExistence type="predicted"/>
<reference evidence="2 3" key="1">
    <citation type="submission" date="2020-08" db="EMBL/GenBank/DDBJ databases">
        <title>Genomic Encyclopedia of Type Strains, Phase IV (KMG-IV): sequencing the most valuable type-strain genomes for metagenomic binning, comparative biology and taxonomic classification.</title>
        <authorList>
            <person name="Goeker M."/>
        </authorList>
    </citation>
    <scope>NUCLEOTIDE SEQUENCE [LARGE SCALE GENOMIC DNA]</scope>
    <source>
        <strain evidence="2 3">DSM 103336</strain>
    </source>
</reference>
<gene>
    <name evidence="2" type="ORF">FHS99_003048</name>
</gene>
<dbReference type="OrthoDB" id="7441080at2"/>
<feature type="region of interest" description="Disordered" evidence="1">
    <location>
        <begin position="1"/>
        <end position="29"/>
    </location>
</feature>
<name>A0A7W9BUV1_9SPHN</name>
<evidence type="ECO:0000313" key="2">
    <source>
        <dbReference type="EMBL" id="MBB5730545.1"/>
    </source>
</evidence>
<evidence type="ECO:0000313" key="3">
    <source>
        <dbReference type="Proteomes" id="UP000546701"/>
    </source>
</evidence>
<dbReference type="Proteomes" id="UP000546701">
    <property type="component" value="Unassembled WGS sequence"/>
</dbReference>
<keyword evidence="3" id="KW-1185">Reference proteome</keyword>
<accession>A0A7W9BUV1</accession>
<comment type="caution">
    <text evidence="2">The sequence shown here is derived from an EMBL/GenBank/DDBJ whole genome shotgun (WGS) entry which is preliminary data.</text>
</comment>
<organism evidence="2 3">
    <name type="scientific">Sphingomonas prati</name>
    <dbReference type="NCBI Taxonomy" id="1843237"/>
    <lineage>
        <taxon>Bacteria</taxon>
        <taxon>Pseudomonadati</taxon>
        <taxon>Pseudomonadota</taxon>
        <taxon>Alphaproteobacteria</taxon>
        <taxon>Sphingomonadales</taxon>
        <taxon>Sphingomonadaceae</taxon>
        <taxon>Sphingomonas</taxon>
    </lineage>
</organism>
<evidence type="ECO:0000256" key="1">
    <source>
        <dbReference type="SAM" id="MobiDB-lite"/>
    </source>
</evidence>
<protein>
    <submittedName>
        <fullName evidence="2">Uncharacterized protein</fullName>
    </submittedName>
</protein>
<dbReference type="EMBL" id="JACIJR010000007">
    <property type="protein sequence ID" value="MBB5730545.1"/>
    <property type="molecule type" value="Genomic_DNA"/>
</dbReference>
<dbReference type="AlphaFoldDB" id="A0A7W9BUV1"/>
<sequence length="336" mass="36062">MDMLDSLSADGAASIAEPRMDPPPTIGNDERRMHVRAYNYWASLLHGREFPSIDVLDPASIGDFGPHGVLLDFCNSRTNPAISWLGRALADEGRHVAPVATLADVPAGSLLSRLSDHYADVVANRAPIGFEAEFDNAFGNHTLYRGILMPFSSDGMTIDYIYGVINWKEVANAALVAGIAAEVARAPAPAVRPPVPAWADGPNRLAKEADTPADVDSELLAAAIVGIDLARSTQARAQTALYRALGLAYDLALANEAHAPSGGSDRTGRVAALVRRLFATDSSVRQRADYAAILEFGLRTGVERGGLRMLLEREPGGWRALARAERQTRRSGTIER</sequence>
<dbReference type="RefSeq" id="WP_157176956.1">
    <property type="nucleotide sequence ID" value="NZ_BMJP01000005.1"/>
</dbReference>